<protein>
    <submittedName>
        <fullName evidence="1">Uncharacterized protein</fullName>
    </submittedName>
</protein>
<dbReference type="EMBL" id="HACA01033498">
    <property type="protein sequence ID" value="CDW50859.1"/>
    <property type="molecule type" value="Transcribed_RNA"/>
</dbReference>
<feature type="non-terminal residue" evidence="1">
    <location>
        <position position="1"/>
    </location>
</feature>
<proteinExistence type="predicted"/>
<accession>A0A0K2VK94</accession>
<reference evidence="1" key="1">
    <citation type="submission" date="2014-05" db="EMBL/GenBank/DDBJ databases">
        <authorList>
            <person name="Chronopoulou M."/>
        </authorList>
    </citation>
    <scope>NUCLEOTIDE SEQUENCE</scope>
    <source>
        <tissue evidence="1">Whole organism</tissue>
    </source>
</reference>
<organism evidence="1">
    <name type="scientific">Lepeophtheirus salmonis</name>
    <name type="common">Salmon louse</name>
    <name type="synonym">Caligus salmonis</name>
    <dbReference type="NCBI Taxonomy" id="72036"/>
    <lineage>
        <taxon>Eukaryota</taxon>
        <taxon>Metazoa</taxon>
        <taxon>Ecdysozoa</taxon>
        <taxon>Arthropoda</taxon>
        <taxon>Crustacea</taxon>
        <taxon>Multicrustacea</taxon>
        <taxon>Hexanauplia</taxon>
        <taxon>Copepoda</taxon>
        <taxon>Siphonostomatoida</taxon>
        <taxon>Caligidae</taxon>
        <taxon>Lepeophtheirus</taxon>
    </lineage>
</organism>
<name>A0A0K2VK94_LEPSM</name>
<dbReference type="AlphaFoldDB" id="A0A0K2VK94"/>
<evidence type="ECO:0000313" key="1">
    <source>
        <dbReference type="EMBL" id="CDW50859.1"/>
    </source>
</evidence>
<sequence>IFIDYVILKNLMIIPKSLRGETNVGQTICDPSKATTSVFVTLSTFFFAILRAVYHSS</sequence>